<evidence type="ECO:0000313" key="4">
    <source>
        <dbReference type="Proteomes" id="UP000321249"/>
    </source>
</evidence>
<keyword evidence="4" id="KW-1185">Reference proteome</keyword>
<reference evidence="3 4" key="1">
    <citation type="journal article" date="2015" name="J. Microbiol.">
        <title>Sphingosinicella ginsenosidimutans sp. nov., with ginsenoside converting activity.</title>
        <authorList>
            <person name="Kim J.K."/>
            <person name="Kang M.S."/>
            <person name="Park S.C."/>
            <person name="Kim K.M."/>
            <person name="Choi K."/>
            <person name="Yoon M.H."/>
            <person name="Im W.T."/>
        </authorList>
    </citation>
    <scope>NUCLEOTIDE SEQUENCE [LARGE SCALE GENOMIC DNA]</scope>
    <source>
        <strain evidence="3 4">BS-11</strain>
    </source>
</reference>
<evidence type="ECO:0000313" key="3">
    <source>
        <dbReference type="EMBL" id="TXC62315.1"/>
    </source>
</evidence>
<dbReference type="Proteomes" id="UP000321249">
    <property type="component" value="Unassembled WGS sequence"/>
</dbReference>
<sequence length="132" mass="14488">MRAFARVFPLAACLLLEAAPALADTYGVYLPPPPSGPGGEDSIETPGGTRCRQSINNSGPYLDLGATGTAASPIGDVARQFVTDQRDREAMAYVRLTIPIGRRPQRIDCNEVYQLEIQRLRREIELLRMNAE</sequence>
<feature type="signal peptide" evidence="2">
    <location>
        <begin position="1"/>
        <end position="23"/>
    </location>
</feature>
<protein>
    <recommendedName>
        <fullName evidence="5">Secreted protein</fullName>
    </recommendedName>
</protein>
<dbReference type="RefSeq" id="WP_147041703.1">
    <property type="nucleotide sequence ID" value="NZ_BAABIR010000001.1"/>
</dbReference>
<dbReference type="EMBL" id="VOQQ01000001">
    <property type="protein sequence ID" value="TXC62315.1"/>
    <property type="molecule type" value="Genomic_DNA"/>
</dbReference>
<keyword evidence="2" id="KW-0732">Signal</keyword>
<dbReference type="OrthoDB" id="5856427at2"/>
<evidence type="ECO:0008006" key="5">
    <source>
        <dbReference type="Google" id="ProtNLM"/>
    </source>
</evidence>
<feature type="region of interest" description="Disordered" evidence="1">
    <location>
        <begin position="32"/>
        <end position="54"/>
    </location>
</feature>
<comment type="caution">
    <text evidence="3">The sequence shown here is derived from an EMBL/GenBank/DDBJ whole genome shotgun (WGS) entry which is preliminary data.</text>
</comment>
<evidence type="ECO:0000256" key="2">
    <source>
        <dbReference type="SAM" id="SignalP"/>
    </source>
</evidence>
<name>A0A5C6TQV0_9SPHN</name>
<evidence type="ECO:0000256" key="1">
    <source>
        <dbReference type="SAM" id="MobiDB-lite"/>
    </source>
</evidence>
<feature type="chain" id="PRO_5023118529" description="Secreted protein" evidence="2">
    <location>
        <begin position="24"/>
        <end position="132"/>
    </location>
</feature>
<gene>
    <name evidence="3" type="ORF">FRZ32_00770</name>
</gene>
<accession>A0A5C6TQV0</accession>
<organism evidence="3 4">
    <name type="scientific">Allosphingosinicella ginsenosidimutans</name>
    <dbReference type="NCBI Taxonomy" id="1176539"/>
    <lineage>
        <taxon>Bacteria</taxon>
        <taxon>Pseudomonadati</taxon>
        <taxon>Pseudomonadota</taxon>
        <taxon>Alphaproteobacteria</taxon>
        <taxon>Sphingomonadales</taxon>
        <taxon>Sphingomonadaceae</taxon>
        <taxon>Allosphingosinicella</taxon>
    </lineage>
</organism>
<proteinExistence type="predicted"/>
<dbReference type="AlphaFoldDB" id="A0A5C6TQV0"/>